<dbReference type="Proteomes" id="UP001292094">
    <property type="component" value="Unassembled WGS sequence"/>
</dbReference>
<organism evidence="2 3">
    <name type="scientific">Petrolisthes manimaculis</name>
    <dbReference type="NCBI Taxonomy" id="1843537"/>
    <lineage>
        <taxon>Eukaryota</taxon>
        <taxon>Metazoa</taxon>
        <taxon>Ecdysozoa</taxon>
        <taxon>Arthropoda</taxon>
        <taxon>Crustacea</taxon>
        <taxon>Multicrustacea</taxon>
        <taxon>Malacostraca</taxon>
        <taxon>Eumalacostraca</taxon>
        <taxon>Eucarida</taxon>
        <taxon>Decapoda</taxon>
        <taxon>Pleocyemata</taxon>
        <taxon>Anomura</taxon>
        <taxon>Galatheoidea</taxon>
        <taxon>Porcellanidae</taxon>
        <taxon>Petrolisthes</taxon>
    </lineage>
</organism>
<feature type="region of interest" description="Disordered" evidence="1">
    <location>
        <begin position="1"/>
        <end position="22"/>
    </location>
</feature>
<sequence length="81" mass="9128">MNRGMWKEGTKSVEGTEECGGTEGCVGSDRRVCVCRKKWTWKEGDRDRGRGPPHPALVCPVWNNDLVRHCGCSSFTWVMTL</sequence>
<dbReference type="EMBL" id="JAWZYT010003351">
    <property type="protein sequence ID" value="KAK4298883.1"/>
    <property type="molecule type" value="Genomic_DNA"/>
</dbReference>
<protein>
    <submittedName>
        <fullName evidence="2">Uncharacterized protein</fullName>
    </submittedName>
</protein>
<name>A0AAE1P002_9EUCA</name>
<comment type="caution">
    <text evidence="2">The sequence shown here is derived from an EMBL/GenBank/DDBJ whole genome shotgun (WGS) entry which is preliminary data.</text>
</comment>
<evidence type="ECO:0000313" key="3">
    <source>
        <dbReference type="Proteomes" id="UP001292094"/>
    </source>
</evidence>
<feature type="compositionally biased region" description="Basic and acidic residues" evidence="1">
    <location>
        <begin position="1"/>
        <end position="11"/>
    </location>
</feature>
<reference evidence="2" key="1">
    <citation type="submission" date="2023-11" db="EMBL/GenBank/DDBJ databases">
        <title>Genome assemblies of two species of porcelain crab, Petrolisthes cinctipes and Petrolisthes manimaculis (Anomura: Porcellanidae).</title>
        <authorList>
            <person name="Angst P."/>
        </authorList>
    </citation>
    <scope>NUCLEOTIDE SEQUENCE</scope>
    <source>
        <strain evidence="2">PB745_02</strain>
        <tissue evidence="2">Gill</tissue>
    </source>
</reference>
<gene>
    <name evidence="2" type="ORF">Pmani_028808</name>
</gene>
<evidence type="ECO:0000313" key="2">
    <source>
        <dbReference type="EMBL" id="KAK4298883.1"/>
    </source>
</evidence>
<dbReference type="AlphaFoldDB" id="A0AAE1P002"/>
<accession>A0AAE1P002</accession>
<evidence type="ECO:0000256" key="1">
    <source>
        <dbReference type="SAM" id="MobiDB-lite"/>
    </source>
</evidence>
<proteinExistence type="predicted"/>
<keyword evidence="3" id="KW-1185">Reference proteome</keyword>